<accession>A0AA38ICN7</accession>
<evidence type="ECO:0000313" key="2">
    <source>
        <dbReference type="EMBL" id="KAJ3652136.1"/>
    </source>
</evidence>
<dbReference type="EMBL" id="JALNTZ010000005">
    <property type="protein sequence ID" value="KAJ3652136.1"/>
    <property type="molecule type" value="Genomic_DNA"/>
</dbReference>
<sequence length="169" mass="20769">MEKMRVEASKRAVGFEEKFSERGDCKILQECWKEIRKHVWNERDKYYYGGKEYACEERMKEMGRSMKQELSVRDKDIDKQERKSRISEPRYNAEYRKIVKDEVPKYTERESIKEERMIVKFWCGNEEKENNFWMDETDRRCRICWREGETIEHMLEGCEGLRESEESME</sequence>
<evidence type="ECO:0000313" key="3">
    <source>
        <dbReference type="Proteomes" id="UP001168821"/>
    </source>
</evidence>
<feature type="region of interest" description="Disordered" evidence="1">
    <location>
        <begin position="66"/>
        <end position="86"/>
    </location>
</feature>
<proteinExistence type="predicted"/>
<keyword evidence="3" id="KW-1185">Reference proteome</keyword>
<name>A0AA38ICN7_9CUCU</name>
<reference evidence="2" key="1">
    <citation type="journal article" date="2023" name="G3 (Bethesda)">
        <title>Whole genome assemblies of Zophobas morio and Tenebrio molitor.</title>
        <authorList>
            <person name="Kaur S."/>
            <person name="Stinson S.A."/>
            <person name="diCenzo G.C."/>
        </authorList>
    </citation>
    <scope>NUCLEOTIDE SEQUENCE</scope>
    <source>
        <strain evidence="2">QUZm001</strain>
    </source>
</reference>
<dbReference type="Proteomes" id="UP001168821">
    <property type="component" value="Unassembled WGS sequence"/>
</dbReference>
<protein>
    <submittedName>
        <fullName evidence="2">Uncharacterized protein</fullName>
    </submittedName>
</protein>
<evidence type="ECO:0000256" key="1">
    <source>
        <dbReference type="SAM" id="MobiDB-lite"/>
    </source>
</evidence>
<comment type="caution">
    <text evidence="2">The sequence shown here is derived from an EMBL/GenBank/DDBJ whole genome shotgun (WGS) entry which is preliminary data.</text>
</comment>
<dbReference type="AlphaFoldDB" id="A0AA38ICN7"/>
<gene>
    <name evidence="2" type="ORF">Zmor_018127</name>
</gene>
<organism evidence="2 3">
    <name type="scientific">Zophobas morio</name>
    <dbReference type="NCBI Taxonomy" id="2755281"/>
    <lineage>
        <taxon>Eukaryota</taxon>
        <taxon>Metazoa</taxon>
        <taxon>Ecdysozoa</taxon>
        <taxon>Arthropoda</taxon>
        <taxon>Hexapoda</taxon>
        <taxon>Insecta</taxon>
        <taxon>Pterygota</taxon>
        <taxon>Neoptera</taxon>
        <taxon>Endopterygota</taxon>
        <taxon>Coleoptera</taxon>
        <taxon>Polyphaga</taxon>
        <taxon>Cucujiformia</taxon>
        <taxon>Tenebrionidae</taxon>
        <taxon>Zophobas</taxon>
    </lineage>
</organism>